<proteinExistence type="predicted"/>
<comment type="caution">
    <text evidence="3">The sequence shown here is derived from an EMBL/GenBank/DDBJ whole genome shotgun (WGS) entry which is preliminary data.</text>
</comment>
<feature type="transmembrane region" description="Helical" evidence="2">
    <location>
        <begin position="352"/>
        <end position="372"/>
    </location>
</feature>
<dbReference type="PANTHER" id="PTHR23518:SF2">
    <property type="entry name" value="MAJOR FACILITATOR SUPERFAMILY TRANSPORTER"/>
    <property type="match status" value="1"/>
</dbReference>
<feature type="transmembrane region" description="Helical" evidence="2">
    <location>
        <begin position="237"/>
        <end position="255"/>
    </location>
</feature>
<feature type="compositionally biased region" description="Low complexity" evidence="1">
    <location>
        <begin position="391"/>
        <end position="428"/>
    </location>
</feature>
<name>A0ABT4B304_9ACTN</name>
<evidence type="ECO:0000256" key="2">
    <source>
        <dbReference type="SAM" id="Phobius"/>
    </source>
</evidence>
<dbReference type="Pfam" id="PF07690">
    <property type="entry name" value="MFS_1"/>
    <property type="match status" value="1"/>
</dbReference>
<keyword evidence="2" id="KW-0472">Membrane</keyword>
<feature type="region of interest" description="Disordered" evidence="1">
    <location>
        <begin position="385"/>
        <end position="459"/>
    </location>
</feature>
<dbReference type="EMBL" id="JAPNTZ010000008">
    <property type="protein sequence ID" value="MCY1140882.1"/>
    <property type="molecule type" value="Genomic_DNA"/>
</dbReference>
<dbReference type="RefSeq" id="WP_267565227.1">
    <property type="nucleotide sequence ID" value="NZ_JAPNTZ010000008.1"/>
</dbReference>
<feature type="transmembrane region" description="Helical" evidence="2">
    <location>
        <begin position="326"/>
        <end position="346"/>
    </location>
</feature>
<feature type="transmembrane region" description="Helical" evidence="2">
    <location>
        <begin position="291"/>
        <end position="314"/>
    </location>
</feature>
<dbReference type="InterPro" id="IPR011701">
    <property type="entry name" value="MFS"/>
</dbReference>
<feature type="transmembrane region" description="Helical" evidence="2">
    <location>
        <begin position="76"/>
        <end position="94"/>
    </location>
</feature>
<accession>A0ABT4B304</accession>
<evidence type="ECO:0000313" key="3">
    <source>
        <dbReference type="EMBL" id="MCY1140882.1"/>
    </source>
</evidence>
<reference evidence="3" key="1">
    <citation type="submission" date="2022-11" db="EMBL/GenBank/DDBJ databases">
        <authorList>
            <person name="Somphong A."/>
            <person name="Phongsopitanun W."/>
        </authorList>
    </citation>
    <scope>NUCLEOTIDE SEQUENCE</scope>
    <source>
        <strain evidence="3">Pm04-4</strain>
    </source>
</reference>
<dbReference type="SUPFAM" id="SSF103473">
    <property type="entry name" value="MFS general substrate transporter"/>
    <property type="match status" value="1"/>
</dbReference>
<sequence>MERVAGAKAREARTLLSAALANGPRELLDFLLPLWAGAALGASATEVGALVAAELAVSVVARPAAGWLADIRDRRWVAAAGALLYAASCLGYAFAGGLGVAFGAAAMGGVGGALLWVSVRAMAGERLADDSAVYPKLTAAEENGAWIAFVAGFAVLQAAGYRYVFLACAAACVVAAGALLSAPARAVPPAPPLPGSTLRRLRPMLLAVVITMTAEAAIGLLLLLHLQRRFDLEIVEIAYVFLPGAIAMALLPTWLHRFVLRHGRTRVLAAASVSSAVFAAALAWAPHPAVIAALWILSGVAWAAVIPIQQAVIAEASGAQVGRGMGAYEAAVLLGSLIGSLAAGALYDAGPWALACALSAAVILSGAVLVPWSVRAVGVPDFPPPPPPAAAPAQEVTAPNTQQAGPAPAQQTDSPLAQQTGPAPATQADPPPPQGADSAFNPAPAPEGEPAPEAEAVRERRRSPYRKLAEHAALYTVAQIVLLILAESWLLELVRGSADALNGTREGGASFLYGAGRIWTFILIIDVVWTIVTARRAARSR</sequence>
<gene>
    <name evidence="3" type="ORF">OWR29_23025</name>
</gene>
<evidence type="ECO:0000256" key="1">
    <source>
        <dbReference type="SAM" id="MobiDB-lite"/>
    </source>
</evidence>
<keyword evidence="4" id="KW-1185">Reference proteome</keyword>
<protein>
    <submittedName>
        <fullName evidence="3">MFS transporter</fullName>
    </submittedName>
</protein>
<feature type="transmembrane region" description="Helical" evidence="2">
    <location>
        <begin position="205"/>
        <end position="225"/>
    </location>
</feature>
<dbReference type="Proteomes" id="UP001151002">
    <property type="component" value="Unassembled WGS sequence"/>
</dbReference>
<feature type="transmembrane region" description="Helical" evidence="2">
    <location>
        <begin position="468"/>
        <end position="491"/>
    </location>
</feature>
<dbReference type="InterPro" id="IPR036259">
    <property type="entry name" value="MFS_trans_sf"/>
</dbReference>
<keyword evidence="2" id="KW-0812">Transmembrane</keyword>
<organism evidence="3 4">
    <name type="scientific">Paractinoplanes pyxinae</name>
    <dbReference type="NCBI Taxonomy" id="2997416"/>
    <lineage>
        <taxon>Bacteria</taxon>
        <taxon>Bacillati</taxon>
        <taxon>Actinomycetota</taxon>
        <taxon>Actinomycetes</taxon>
        <taxon>Micromonosporales</taxon>
        <taxon>Micromonosporaceae</taxon>
        <taxon>Paractinoplanes</taxon>
    </lineage>
</organism>
<dbReference type="Gene3D" id="1.20.1250.20">
    <property type="entry name" value="MFS general substrate transporter like domains"/>
    <property type="match status" value="2"/>
</dbReference>
<feature type="transmembrane region" description="Helical" evidence="2">
    <location>
        <begin position="511"/>
        <end position="532"/>
    </location>
</feature>
<evidence type="ECO:0000313" key="4">
    <source>
        <dbReference type="Proteomes" id="UP001151002"/>
    </source>
</evidence>
<feature type="transmembrane region" description="Helical" evidence="2">
    <location>
        <begin position="267"/>
        <end position="285"/>
    </location>
</feature>
<dbReference type="PANTHER" id="PTHR23518">
    <property type="entry name" value="C-METHYLTRANSFERASE"/>
    <property type="match status" value="1"/>
</dbReference>
<feature type="transmembrane region" description="Helical" evidence="2">
    <location>
        <begin position="140"/>
        <end position="158"/>
    </location>
</feature>
<keyword evidence="2" id="KW-1133">Transmembrane helix</keyword>